<evidence type="ECO:0000256" key="1">
    <source>
        <dbReference type="SAM" id="MobiDB-lite"/>
    </source>
</evidence>
<accession>A0A6J6KFE8</accession>
<organism evidence="4">
    <name type="scientific">freshwater metagenome</name>
    <dbReference type="NCBI Taxonomy" id="449393"/>
    <lineage>
        <taxon>unclassified sequences</taxon>
        <taxon>metagenomes</taxon>
        <taxon>ecological metagenomes</taxon>
    </lineage>
</organism>
<dbReference type="EMBL" id="CAEZTM010000001">
    <property type="protein sequence ID" value="CAB4560244.1"/>
    <property type="molecule type" value="Genomic_DNA"/>
</dbReference>
<protein>
    <submittedName>
        <fullName evidence="4">Unannotated protein</fullName>
    </submittedName>
</protein>
<evidence type="ECO:0000313" key="3">
    <source>
        <dbReference type="EMBL" id="CAB4560244.1"/>
    </source>
</evidence>
<gene>
    <name evidence="3" type="ORF">UFOPK1684_00023</name>
    <name evidence="4" type="ORF">UFOPK2158_00961</name>
</gene>
<evidence type="ECO:0000313" key="4">
    <source>
        <dbReference type="EMBL" id="CAB4646559.1"/>
    </source>
</evidence>
<feature type="region of interest" description="Disordered" evidence="1">
    <location>
        <begin position="1"/>
        <end position="21"/>
    </location>
</feature>
<feature type="transmembrane region" description="Helical" evidence="2">
    <location>
        <begin position="34"/>
        <end position="61"/>
    </location>
</feature>
<name>A0A6J6KFE8_9ZZZZ</name>
<keyword evidence="2" id="KW-1133">Transmembrane helix</keyword>
<dbReference type="AlphaFoldDB" id="A0A6J6KFE8"/>
<evidence type="ECO:0000256" key="2">
    <source>
        <dbReference type="SAM" id="Phobius"/>
    </source>
</evidence>
<dbReference type="EMBL" id="CAEZVY010000099">
    <property type="protein sequence ID" value="CAB4646559.1"/>
    <property type="molecule type" value="Genomic_DNA"/>
</dbReference>
<feature type="region of interest" description="Disordered" evidence="1">
    <location>
        <begin position="184"/>
        <end position="205"/>
    </location>
</feature>
<keyword evidence="2" id="KW-0472">Membrane</keyword>
<reference evidence="4" key="1">
    <citation type="submission" date="2020-05" db="EMBL/GenBank/DDBJ databases">
        <authorList>
            <person name="Chiriac C."/>
            <person name="Salcher M."/>
            <person name="Ghai R."/>
            <person name="Kavagutti S V."/>
        </authorList>
    </citation>
    <scope>NUCLEOTIDE SEQUENCE</scope>
</reference>
<sequence>MSVLTVKSTSKARESGSHPTRPVLTALAGPKLRYIVATLVGIFAILAVQLILSIALSGGAYEIASLKGEMRNTEQKRQMVAEDINALIAPDTLAGLATSMGMVADNNPAYLRLSDASVVGEAQPATADSGAAVYPVTAGSEDVAPPAIIAAVYESLTSPQEISPEVPTKPVSTQAPVVTPVVVSAPAPPPTAPRFGGLIPSPTTR</sequence>
<proteinExistence type="predicted"/>
<keyword evidence="2" id="KW-0812">Transmembrane</keyword>